<dbReference type="AlphaFoldDB" id="A0A9D3MHZ1"/>
<dbReference type="GO" id="GO:0006897">
    <property type="term" value="P:endocytosis"/>
    <property type="evidence" value="ECO:0007669"/>
    <property type="project" value="TreeGrafter"/>
</dbReference>
<keyword evidence="2" id="KW-1185">Reference proteome</keyword>
<reference evidence="1" key="1">
    <citation type="submission" date="2021-01" db="EMBL/GenBank/DDBJ databases">
        <title>A chromosome-scale assembly of European eel, Anguilla anguilla.</title>
        <authorList>
            <person name="Henkel C."/>
            <person name="Jong-Raadsen S.A."/>
            <person name="Dufour S."/>
            <person name="Weltzien F.-A."/>
            <person name="Palstra A.P."/>
            <person name="Pelster B."/>
            <person name="Spaink H.P."/>
            <person name="Van Den Thillart G.E."/>
            <person name="Jansen H."/>
            <person name="Zahm M."/>
            <person name="Klopp C."/>
            <person name="Cedric C."/>
            <person name="Louis A."/>
            <person name="Berthelot C."/>
            <person name="Parey E."/>
            <person name="Roest Crollius H."/>
            <person name="Montfort J."/>
            <person name="Robinson-Rechavi M."/>
            <person name="Bucao C."/>
            <person name="Bouchez O."/>
            <person name="Gislard M."/>
            <person name="Lluch J."/>
            <person name="Milhes M."/>
            <person name="Lampietro C."/>
            <person name="Lopez Roques C."/>
            <person name="Donnadieu C."/>
            <person name="Braasch I."/>
            <person name="Desvignes T."/>
            <person name="Postlethwait J."/>
            <person name="Bobe J."/>
            <person name="Guiguen Y."/>
            <person name="Dirks R."/>
        </authorList>
    </citation>
    <scope>NUCLEOTIDE SEQUENCE</scope>
    <source>
        <strain evidence="1">Tag_6206</strain>
        <tissue evidence="1">Liver</tissue>
    </source>
</reference>
<proteinExistence type="predicted"/>
<name>A0A9D3MHZ1_ANGAN</name>
<organism evidence="1 2">
    <name type="scientific">Anguilla anguilla</name>
    <name type="common">European freshwater eel</name>
    <name type="synonym">Muraena anguilla</name>
    <dbReference type="NCBI Taxonomy" id="7936"/>
    <lineage>
        <taxon>Eukaryota</taxon>
        <taxon>Metazoa</taxon>
        <taxon>Chordata</taxon>
        <taxon>Craniata</taxon>
        <taxon>Vertebrata</taxon>
        <taxon>Euteleostomi</taxon>
        <taxon>Actinopterygii</taxon>
        <taxon>Neopterygii</taxon>
        <taxon>Teleostei</taxon>
        <taxon>Anguilliformes</taxon>
        <taxon>Anguillidae</taxon>
        <taxon>Anguilla</taxon>
    </lineage>
</organism>
<sequence>MSSGCPPQSPAVAKTEVVVEGESPLLAATFAYWDNILGPRVRHIWAPKTERPLLLSDGEITFLANHTLNGEILRSAECGAVDVKFFVLAEKGVIIVSLIFDGELKGDKNTCALSLILPQTQLAFYLPLHAVCVERLKHIIRKGRIWMKMGCSIVSVLTSEIVPIMELLSSMKTHSVPEDIDIKDTVLNDDDIGDSCHEDFLHKAISSHLQTCGCSMVVGSNPEKVNKIVRTLCLFLTPAERKCSRLCRAESSFRYDTGLFVQGLLKDSTGSFVLPFRQVLYSPYPTTHIDVDVNTRGGRGPDTVARADDTFTPDLNVFQDVMHRDTLVKSFLDEVFLLKPGLGLRSTFLAQFLLLLHRRALTLLKYIEDETQKGKKPFRSLRSLKTDLDLTEEGDLNIVMAMAEKLKAGLHSFVFGKSFYTSVQERDVLMSF</sequence>
<accession>A0A9D3MHZ1</accession>
<evidence type="ECO:0008006" key="3">
    <source>
        <dbReference type="Google" id="ProtNLM"/>
    </source>
</evidence>
<dbReference type="GO" id="GO:0006914">
    <property type="term" value="P:autophagy"/>
    <property type="evidence" value="ECO:0007669"/>
    <property type="project" value="TreeGrafter"/>
</dbReference>
<dbReference type="PANTHER" id="PTHR31855:SF2">
    <property type="entry name" value="GUANINE NUCLEOTIDE EXCHANGE FACTOR C9ORF72"/>
    <property type="match status" value="1"/>
</dbReference>
<evidence type="ECO:0000313" key="2">
    <source>
        <dbReference type="Proteomes" id="UP001044222"/>
    </source>
</evidence>
<dbReference type="GO" id="GO:0005776">
    <property type="term" value="C:autophagosome"/>
    <property type="evidence" value="ECO:0007669"/>
    <property type="project" value="TreeGrafter"/>
</dbReference>
<dbReference type="PROSITE" id="PS51835">
    <property type="entry name" value="DENN_C9ORF72"/>
    <property type="match status" value="1"/>
</dbReference>
<dbReference type="GO" id="GO:0005768">
    <property type="term" value="C:endosome"/>
    <property type="evidence" value="ECO:0007669"/>
    <property type="project" value="TreeGrafter"/>
</dbReference>
<dbReference type="InterPro" id="IPR027819">
    <property type="entry name" value="C9orf72"/>
</dbReference>
<dbReference type="EMBL" id="JAFIRN010000005">
    <property type="protein sequence ID" value="KAG5848242.1"/>
    <property type="molecule type" value="Genomic_DNA"/>
</dbReference>
<gene>
    <name evidence="1" type="ORF">ANANG_G00096390</name>
</gene>
<comment type="caution">
    <text evidence="1">The sequence shown here is derived from an EMBL/GenBank/DDBJ whole genome shotgun (WGS) entry which is preliminary data.</text>
</comment>
<dbReference type="Pfam" id="PF15019">
    <property type="entry name" value="C9orf72-like"/>
    <property type="match status" value="1"/>
</dbReference>
<evidence type="ECO:0000313" key="1">
    <source>
        <dbReference type="EMBL" id="KAG5848242.1"/>
    </source>
</evidence>
<protein>
    <recommendedName>
        <fullName evidence="3">CI072 protein</fullName>
    </recommendedName>
</protein>
<dbReference type="Proteomes" id="UP001044222">
    <property type="component" value="Unassembled WGS sequence"/>
</dbReference>
<dbReference type="PANTHER" id="PTHR31855">
    <property type="entry name" value="GUANINE NUCLEOTIDE EXCHANGE C9ORF72"/>
    <property type="match status" value="1"/>
</dbReference>
<dbReference type="GO" id="GO:0005085">
    <property type="term" value="F:guanyl-nucleotide exchange factor activity"/>
    <property type="evidence" value="ECO:0007669"/>
    <property type="project" value="InterPro"/>
</dbReference>